<accession>A0A850NCR6</accession>
<keyword evidence="2" id="KW-1185">Reference proteome</keyword>
<organism evidence="1 2">
    <name type="scientific">Flagellimonas chongwuensis</name>
    <dbReference type="NCBI Taxonomy" id="2697365"/>
    <lineage>
        <taxon>Bacteria</taxon>
        <taxon>Pseudomonadati</taxon>
        <taxon>Bacteroidota</taxon>
        <taxon>Flavobacteriia</taxon>
        <taxon>Flavobacteriales</taxon>
        <taxon>Flavobacteriaceae</taxon>
        <taxon>Flagellimonas</taxon>
    </lineage>
</organism>
<dbReference type="Pfam" id="PF16267">
    <property type="entry name" value="DUF4920"/>
    <property type="match status" value="1"/>
</dbReference>
<dbReference type="InterPro" id="IPR032577">
    <property type="entry name" value="DUF4920"/>
</dbReference>
<name>A0A850NCR6_9FLAO</name>
<gene>
    <name evidence="1" type="ORF">GUA46_11355</name>
</gene>
<evidence type="ECO:0000313" key="2">
    <source>
        <dbReference type="Proteomes" id="UP000558089"/>
    </source>
</evidence>
<reference evidence="1 2" key="1">
    <citation type="submission" date="2020-01" db="EMBL/GenBank/DDBJ databases">
        <title>Draft Genome Analysis of Muricauda sp. HICW Isolated from coastal seawater of PR China.</title>
        <authorList>
            <person name="Chen M.-X."/>
        </authorList>
    </citation>
    <scope>NUCLEOTIDE SEQUENCE [LARGE SCALE GENOMIC DNA]</scope>
    <source>
        <strain evidence="1 2">HICW</strain>
    </source>
</reference>
<dbReference type="RefSeq" id="WP_176620589.1">
    <property type="nucleotide sequence ID" value="NZ_WYET01000004.1"/>
</dbReference>
<proteinExistence type="predicted"/>
<dbReference type="AlphaFoldDB" id="A0A850NCR6"/>
<dbReference type="PROSITE" id="PS51257">
    <property type="entry name" value="PROKAR_LIPOPROTEIN"/>
    <property type="match status" value="1"/>
</dbReference>
<dbReference type="Proteomes" id="UP000558089">
    <property type="component" value="Unassembled WGS sequence"/>
</dbReference>
<comment type="caution">
    <text evidence="1">The sequence shown here is derived from an EMBL/GenBank/DDBJ whole genome shotgun (WGS) entry which is preliminary data.</text>
</comment>
<dbReference type="EMBL" id="WYET01000004">
    <property type="protein sequence ID" value="NVN18941.1"/>
    <property type="molecule type" value="Genomic_DNA"/>
</dbReference>
<sequence length="158" mass="17588">MRIFNTFATIILLGMMLVSCKQETIQGDYFGEEFKISGEASKTSAPFDEISGKDSLQTQIVGEIKEVCQAKGCWMKVELESSEEVFVRFKDYGFFVPKDAAGKKVVMNGAAFFEEMSVEDQRHYAEDEGASEDELAQITAPKKTLRFEADGVLIASQP</sequence>
<protein>
    <submittedName>
        <fullName evidence="1">DUF4920 domain-containing protein</fullName>
    </submittedName>
</protein>
<evidence type="ECO:0000313" key="1">
    <source>
        <dbReference type="EMBL" id="NVN18941.1"/>
    </source>
</evidence>